<dbReference type="EMBL" id="MF417904">
    <property type="protein sequence ID" value="ASN70268.1"/>
    <property type="molecule type" value="Genomic_DNA"/>
</dbReference>
<name>A0A2H4JD58_9CAUD</name>
<reference evidence="1" key="1">
    <citation type="submission" date="2017-06" db="EMBL/GenBank/DDBJ databases">
        <title>Novel phages from South African skin metaviromes.</title>
        <authorList>
            <person name="van Zyl L.J."/>
            <person name="Abrahams Y."/>
            <person name="Stander E.A."/>
            <person name="Kirby B.M."/>
            <person name="Clavaud C."/>
            <person name="Farcet C."/>
            <person name="Breton L."/>
            <person name="Trindade M.I."/>
        </authorList>
    </citation>
    <scope>NUCLEOTIDE SEQUENCE</scope>
</reference>
<proteinExistence type="predicted"/>
<sequence length="91" mass="10525">MNKEKFNHKILAFTASLSDAYKDDDERVGASAGKLDLNEEELTDDFTAMIYAAWVLYRRITGDEIDILEFTYLANRLVVQKLREETECVDK</sequence>
<organism evidence="1">
    <name type="scientific">uncultured Caudovirales phage</name>
    <dbReference type="NCBI Taxonomy" id="2100421"/>
    <lineage>
        <taxon>Viruses</taxon>
        <taxon>Duplodnaviria</taxon>
        <taxon>Heunggongvirae</taxon>
        <taxon>Uroviricota</taxon>
        <taxon>Caudoviricetes</taxon>
        <taxon>Peduoviridae</taxon>
        <taxon>Maltschvirus</taxon>
        <taxon>Maltschvirus maltsch</taxon>
    </lineage>
</organism>
<gene>
    <name evidence="1" type="ORF">10S9_14</name>
</gene>
<evidence type="ECO:0000313" key="1">
    <source>
        <dbReference type="EMBL" id="ASN70268.1"/>
    </source>
</evidence>
<accession>A0A2H4JD58</accession>
<protein>
    <submittedName>
        <fullName evidence="1">Uncharacterized protein</fullName>
    </submittedName>
</protein>